<dbReference type="Proteomes" id="UP000801492">
    <property type="component" value="Unassembled WGS sequence"/>
</dbReference>
<protein>
    <submittedName>
        <fullName evidence="1">Uncharacterized protein</fullName>
    </submittedName>
</protein>
<name>A0A8K0DBR8_IGNLU</name>
<evidence type="ECO:0000313" key="2">
    <source>
        <dbReference type="Proteomes" id="UP000801492"/>
    </source>
</evidence>
<dbReference type="OrthoDB" id="2016582at2759"/>
<gene>
    <name evidence="1" type="ORF">ILUMI_03327</name>
</gene>
<dbReference type="EMBL" id="VTPC01001164">
    <property type="protein sequence ID" value="KAF2902859.1"/>
    <property type="molecule type" value="Genomic_DNA"/>
</dbReference>
<comment type="caution">
    <text evidence="1">The sequence shown here is derived from an EMBL/GenBank/DDBJ whole genome shotgun (WGS) entry which is preliminary data.</text>
</comment>
<reference evidence="1" key="1">
    <citation type="submission" date="2019-08" db="EMBL/GenBank/DDBJ databases">
        <title>The genome of the North American firefly Photinus pyralis.</title>
        <authorList>
            <consortium name="Photinus pyralis genome working group"/>
            <person name="Fallon T.R."/>
            <person name="Sander Lower S.E."/>
            <person name="Weng J.-K."/>
        </authorList>
    </citation>
    <scope>NUCLEOTIDE SEQUENCE</scope>
    <source>
        <strain evidence="1">TRF0915ILg1</strain>
        <tissue evidence="1">Whole body</tissue>
    </source>
</reference>
<accession>A0A8K0DBR8</accession>
<sequence>MGDIPDAINIGLLRKYGKRPNRMTLIPWANGQPLVWDATCFDTLAPSELPLFSKTVGAVAEEQLRIKNLNTNTS</sequence>
<keyword evidence="2" id="KW-1185">Reference proteome</keyword>
<proteinExistence type="predicted"/>
<organism evidence="1 2">
    <name type="scientific">Ignelater luminosus</name>
    <name type="common">Cucubano</name>
    <name type="synonym">Pyrophorus luminosus</name>
    <dbReference type="NCBI Taxonomy" id="2038154"/>
    <lineage>
        <taxon>Eukaryota</taxon>
        <taxon>Metazoa</taxon>
        <taxon>Ecdysozoa</taxon>
        <taxon>Arthropoda</taxon>
        <taxon>Hexapoda</taxon>
        <taxon>Insecta</taxon>
        <taxon>Pterygota</taxon>
        <taxon>Neoptera</taxon>
        <taxon>Endopterygota</taxon>
        <taxon>Coleoptera</taxon>
        <taxon>Polyphaga</taxon>
        <taxon>Elateriformia</taxon>
        <taxon>Elateroidea</taxon>
        <taxon>Elateridae</taxon>
        <taxon>Agrypninae</taxon>
        <taxon>Pyrophorini</taxon>
        <taxon>Ignelater</taxon>
    </lineage>
</organism>
<dbReference type="AlphaFoldDB" id="A0A8K0DBR8"/>
<evidence type="ECO:0000313" key="1">
    <source>
        <dbReference type="EMBL" id="KAF2902859.1"/>
    </source>
</evidence>